<dbReference type="CDD" id="cd04733">
    <property type="entry name" value="OYE_like_2_FMN"/>
    <property type="match status" value="1"/>
</dbReference>
<evidence type="ECO:0000256" key="1">
    <source>
        <dbReference type="ARBA" id="ARBA00022630"/>
    </source>
</evidence>
<accession>A0ABY2XPG2</accession>
<dbReference type="SUPFAM" id="SSF51395">
    <property type="entry name" value="FMN-linked oxidoreductases"/>
    <property type="match status" value="1"/>
</dbReference>
<dbReference type="InterPro" id="IPR051799">
    <property type="entry name" value="NADH_flavin_oxidoreductase"/>
</dbReference>
<evidence type="ECO:0000313" key="4">
    <source>
        <dbReference type="EMBL" id="TMW14475.1"/>
    </source>
</evidence>
<proteinExistence type="predicted"/>
<dbReference type="Proteomes" id="UP000739180">
    <property type="component" value="Unassembled WGS sequence"/>
</dbReference>
<name>A0ABY2XPG2_9GAMM</name>
<comment type="caution">
    <text evidence="4">The sequence shown here is derived from an EMBL/GenBank/DDBJ whole genome shotgun (WGS) entry which is preliminary data.</text>
</comment>
<protein>
    <submittedName>
        <fullName evidence="4">NADH:flavin oxidoreductase/NADH oxidase family protein</fullName>
    </submittedName>
</protein>
<feature type="domain" description="NADH:flavin oxidoreductase/NADH oxidase N-terminal" evidence="3">
    <location>
        <begin position="25"/>
        <end position="356"/>
    </location>
</feature>
<sequence length="429" mass="47089">MTVPQEQPATLDQSVTLDQPITLDQPLTLPCGATLKNRLAKSAMSETLGTPGNRMTPRLPRLYRTWARGGTGLLITGNVMVDQRAIGEPCNVVVEDRRDLPRLRDWARAGKETGAAIWVQINHPGKQAPAALNRRSVSPSALPFEDPGLKRFFHTPKALSEEQIRDIVRRFGETAAIMKEAGFDGVQIHGAHGYLVSQFLSPRHNRREDRYGGSPENRRRFVLEVYDEMRARVGDDFPVSIKLNSADFQKGGFSEDESMAVVEALAARGIDLIEISGGTYEAPRMAGAGVRESTRRREAYFLEYAEQVRQRVAVPLMVTGGFRSREGMVRALADGATDLIGLARPLALDPALSARLLAGEDVTSPVAPIRTGIRAVDNAAMMEVSWYTLQLARMGRGKAPLQNAGGLSSLLKIAGTLGWRRLRMGRLRA</sequence>
<dbReference type="EMBL" id="VCQT01000014">
    <property type="protein sequence ID" value="TMW14475.1"/>
    <property type="molecule type" value="Genomic_DNA"/>
</dbReference>
<dbReference type="InterPro" id="IPR001155">
    <property type="entry name" value="OxRdtase_FMN_N"/>
</dbReference>
<reference evidence="4 5" key="1">
    <citation type="submission" date="2019-05" db="EMBL/GenBank/DDBJ databases">
        <title>Genome of Alcanivorax gelatiniphagus, an oil degrading marine bacteria.</title>
        <authorList>
            <person name="Kwon K.K."/>
        </authorList>
    </citation>
    <scope>NUCLEOTIDE SEQUENCE [LARGE SCALE GENOMIC DNA]</scope>
    <source>
        <strain evidence="4 5">MEBiC 08158</strain>
    </source>
</reference>
<evidence type="ECO:0000313" key="5">
    <source>
        <dbReference type="Proteomes" id="UP000739180"/>
    </source>
</evidence>
<dbReference type="PANTHER" id="PTHR43656">
    <property type="entry name" value="BINDING OXIDOREDUCTASE, PUTATIVE (AFU_ORTHOLOGUE AFUA_2G08260)-RELATED"/>
    <property type="match status" value="1"/>
</dbReference>
<gene>
    <name evidence="4" type="ORF">FGS76_02985</name>
</gene>
<dbReference type="PANTHER" id="PTHR43656:SF2">
    <property type="entry name" value="BINDING OXIDOREDUCTASE, PUTATIVE (AFU_ORTHOLOGUE AFUA_2G08260)-RELATED"/>
    <property type="match status" value="1"/>
</dbReference>
<keyword evidence="2" id="KW-0560">Oxidoreductase</keyword>
<organism evidence="4 5">
    <name type="scientific">Alloalcanivorax gelatiniphagus</name>
    <dbReference type="NCBI Taxonomy" id="1194167"/>
    <lineage>
        <taxon>Bacteria</taxon>
        <taxon>Pseudomonadati</taxon>
        <taxon>Pseudomonadota</taxon>
        <taxon>Gammaproteobacteria</taxon>
        <taxon>Oceanospirillales</taxon>
        <taxon>Alcanivoracaceae</taxon>
        <taxon>Alloalcanivorax</taxon>
    </lineage>
</organism>
<dbReference type="InterPro" id="IPR013785">
    <property type="entry name" value="Aldolase_TIM"/>
</dbReference>
<evidence type="ECO:0000256" key="2">
    <source>
        <dbReference type="ARBA" id="ARBA00023002"/>
    </source>
</evidence>
<keyword evidence="5" id="KW-1185">Reference proteome</keyword>
<dbReference type="RefSeq" id="WP_138771147.1">
    <property type="nucleotide sequence ID" value="NZ_VCQT01000014.1"/>
</dbReference>
<evidence type="ECO:0000259" key="3">
    <source>
        <dbReference type="Pfam" id="PF00724"/>
    </source>
</evidence>
<dbReference type="Gene3D" id="3.20.20.70">
    <property type="entry name" value="Aldolase class I"/>
    <property type="match status" value="1"/>
</dbReference>
<keyword evidence="1" id="KW-0285">Flavoprotein</keyword>
<dbReference type="Pfam" id="PF00724">
    <property type="entry name" value="Oxidored_FMN"/>
    <property type="match status" value="1"/>
</dbReference>